<dbReference type="GO" id="GO:0016787">
    <property type="term" value="F:hydrolase activity"/>
    <property type="evidence" value="ECO:0007669"/>
    <property type="project" value="UniProtKB-KW"/>
</dbReference>
<accession>A0ABS1QGK8</accession>
<dbReference type="EMBL" id="JAELVM010000001">
    <property type="protein sequence ID" value="MBL1221229.1"/>
    <property type="molecule type" value="Genomic_DNA"/>
</dbReference>
<evidence type="ECO:0000313" key="1">
    <source>
        <dbReference type="EMBL" id="MBL1221229.1"/>
    </source>
</evidence>
<protein>
    <submittedName>
        <fullName evidence="1">Alpha/beta hydrolase</fullName>
    </submittedName>
</protein>
<dbReference type="Proteomes" id="UP000661696">
    <property type="component" value="Unassembled WGS sequence"/>
</dbReference>
<dbReference type="SUPFAM" id="SSF53474">
    <property type="entry name" value="alpha/beta-Hydrolases"/>
    <property type="match status" value="1"/>
</dbReference>
<gene>
    <name evidence="1" type="ORF">JET18_10285</name>
</gene>
<dbReference type="InterPro" id="IPR029058">
    <property type="entry name" value="AB_hydrolase_fold"/>
</dbReference>
<proteinExistence type="predicted"/>
<sequence length="257" mass="29795">MKHKILFIPVLLLILYSCMVKKNTVLDNKNYETKLDTLTLFDTSRNRKIPVAFYSPAADMKIPKQQIVIFSHGYGGNKGNDYFVYSYLTQKLASKGYFTVSIQHELPSDELLPMQGKLQTTRMPFWERGVENILFVLNELKRTRPDLDYQHLTLIGHSNGGDMTALFAVKHPELVYKMIAMDNRRMFLPRTALPKIYTIRSNDYPADEGVLPSPEEQKKYHITVQPTNINHGHMDNKGSEEEKHMLNKLILEYIDKQ</sequence>
<dbReference type="RefSeq" id="WP_202090648.1">
    <property type="nucleotide sequence ID" value="NZ_JAELVM010000001.1"/>
</dbReference>
<name>A0ABS1QGK8_9FLAO</name>
<comment type="caution">
    <text evidence="1">The sequence shown here is derived from an EMBL/GenBank/DDBJ whole genome shotgun (WGS) entry which is preliminary data.</text>
</comment>
<evidence type="ECO:0000313" key="2">
    <source>
        <dbReference type="Proteomes" id="UP000661696"/>
    </source>
</evidence>
<organism evidence="1 2">
    <name type="scientific">Chryseobacterium endalhagicum</name>
    <dbReference type="NCBI Taxonomy" id="2797638"/>
    <lineage>
        <taxon>Bacteria</taxon>
        <taxon>Pseudomonadati</taxon>
        <taxon>Bacteroidota</taxon>
        <taxon>Flavobacteriia</taxon>
        <taxon>Flavobacteriales</taxon>
        <taxon>Weeksellaceae</taxon>
        <taxon>Chryseobacterium group</taxon>
        <taxon>Chryseobacterium</taxon>
    </lineage>
</organism>
<keyword evidence="2" id="KW-1185">Reference proteome</keyword>
<dbReference type="Gene3D" id="3.40.50.1820">
    <property type="entry name" value="alpha/beta hydrolase"/>
    <property type="match status" value="1"/>
</dbReference>
<reference evidence="1 2" key="1">
    <citation type="submission" date="2020-12" db="EMBL/GenBank/DDBJ databases">
        <title>Chryseobacterium endoalhailicus sp. nov., isolated from seed of leguminous plant.</title>
        <authorList>
            <person name="Zhang X."/>
        </authorList>
    </citation>
    <scope>NUCLEOTIDE SEQUENCE [LARGE SCALE GENOMIC DNA]</scope>
    <source>
        <strain evidence="1 2">L7</strain>
    </source>
</reference>
<dbReference type="PROSITE" id="PS51257">
    <property type="entry name" value="PROKAR_LIPOPROTEIN"/>
    <property type="match status" value="1"/>
</dbReference>
<keyword evidence="1" id="KW-0378">Hydrolase</keyword>